<proteinExistence type="predicted"/>
<dbReference type="AlphaFoldDB" id="A0A5N5TJ59"/>
<dbReference type="InterPro" id="IPR004000">
    <property type="entry name" value="Actin"/>
</dbReference>
<organism evidence="1 2">
    <name type="scientific">Armadillidium nasatum</name>
    <dbReference type="NCBI Taxonomy" id="96803"/>
    <lineage>
        <taxon>Eukaryota</taxon>
        <taxon>Metazoa</taxon>
        <taxon>Ecdysozoa</taxon>
        <taxon>Arthropoda</taxon>
        <taxon>Crustacea</taxon>
        <taxon>Multicrustacea</taxon>
        <taxon>Malacostraca</taxon>
        <taxon>Eumalacostraca</taxon>
        <taxon>Peracarida</taxon>
        <taxon>Isopoda</taxon>
        <taxon>Oniscidea</taxon>
        <taxon>Crinocheta</taxon>
        <taxon>Armadillidiidae</taxon>
        <taxon>Armadillidium</taxon>
    </lineage>
</organism>
<accession>A0A5N5TJ59</accession>
<sequence>MSLQYVLTFPAGEDADYDIVCPTSLSLTSSYKLKIFIFYTAVHASPYRYHASFLGACILAESDAFGQSKITKEEWTKQGNSALRKWAL</sequence>
<name>A0A5N5TJ59_9CRUS</name>
<dbReference type="Pfam" id="PF00022">
    <property type="entry name" value="Actin"/>
    <property type="match status" value="1"/>
</dbReference>
<keyword evidence="2" id="KW-1185">Reference proteome</keyword>
<protein>
    <submittedName>
        <fullName evidence="1">Uncharacterized protein</fullName>
    </submittedName>
</protein>
<comment type="caution">
    <text evidence="1">The sequence shown here is derived from an EMBL/GenBank/DDBJ whole genome shotgun (WGS) entry which is preliminary data.</text>
</comment>
<evidence type="ECO:0000313" key="1">
    <source>
        <dbReference type="EMBL" id="KAB7505520.1"/>
    </source>
</evidence>
<gene>
    <name evidence="1" type="ORF">Anas_01314</name>
</gene>
<reference evidence="1 2" key="1">
    <citation type="journal article" date="2019" name="PLoS Biol.">
        <title>Sex chromosomes control vertical transmission of feminizing Wolbachia symbionts in an isopod.</title>
        <authorList>
            <person name="Becking T."/>
            <person name="Chebbi M.A."/>
            <person name="Giraud I."/>
            <person name="Moumen B."/>
            <person name="Laverre T."/>
            <person name="Caubet Y."/>
            <person name="Peccoud J."/>
            <person name="Gilbert C."/>
            <person name="Cordaux R."/>
        </authorList>
    </citation>
    <scope>NUCLEOTIDE SEQUENCE [LARGE SCALE GENOMIC DNA]</scope>
    <source>
        <strain evidence="1">ANa2</strain>
        <tissue evidence="1">Whole body excluding digestive tract and cuticle</tissue>
    </source>
</reference>
<dbReference type="Proteomes" id="UP000326759">
    <property type="component" value="Unassembled WGS sequence"/>
</dbReference>
<dbReference type="EMBL" id="SEYY01001200">
    <property type="protein sequence ID" value="KAB7505520.1"/>
    <property type="molecule type" value="Genomic_DNA"/>
</dbReference>
<dbReference type="Gene3D" id="3.30.420.40">
    <property type="match status" value="2"/>
</dbReference>
<dbReference type="InterPro" id="IPR043129">
    <property type="entry name" value="ATPase_NBD"/>
</dbReference>
<evidence type="ECO:0000313" key="2">
    <source>
        <dbReference type="Proteomes" id="UP000326759"/>
    </source>
</evidence>
<dbReference type="SUPFAM" id="SSF53067">
    <property type="entry name" value="Actin-like ATPase domain"/>
    <property type="match status" value="1"/>
</dbReference>